<evidence type="ECO:0000256" key="1">
    <source>
        <dbReference type="SAM" id="MobiDB-lite"/>
    </source>
</evidence>
<name>A0A7W3J4B1_9ACTN</name>
<dbReference type="AlphaFoldDB" id="A0A7W3J4B1"/>
<proteinExistence type="predicted"/>
<dbReference type="Proteomes" id="UP000580910">
    <property type="component" value="Unassembled WGS sequence"/>
</dbReference>
<sequence length="268" mass="27441">MTDQNPRDLFDRATNGLTSDVDRLVSGGIARGRRAQRRRRAGSMLAAVAVFGVVGAAASFIPHATGRDGTPVASDPTVSPSASPTAPSPTTSPTASPTGTASSSPADPTVSDPPPFVADHVTVTPEQVPVLVEEQLGRQGAGPIRTGPSYGSAGSADRLIAHFSWQGTLASVVIERFPGDGQAACQQSVGPTGGTCSTDEAGHPMLLWGPTLGDGVEAQGATVWRDGFEVAALSYNAADGKNSPPLFTHPPLTMDELTLLATADAWFS</sequence>
<gene>
    <name evidence="3" type="ORF">FB382_004244</name>
</gene>
<keyword evidence="2" id="KW-0472">Membrane</keyword>
<dbReference type="RefSeq" id="WP_182541908.1">
    <property type="nucleotide sequence ID" value="NZ_JACGXA010000003.1"/>
</dbReference>
<dbReference type="EMBL" id="JACGXA010000003">
    <property type="protein sequence ID" value="MBA8805899.1"/>
    <property type="molecule type" value="Genomic_DNA"/>
</dbReference>
<organism evidence="3 4">
    <name type="scientific">Nocardioides ginsengisegetis</name>
    <dbReference type="NCBI Taxonomy" id="661491"/>
    <lineage>
        <taxon>Bacteria</taxon>
        <taxon>Bacillati</taxon>
        <taxon>Actinomycetota</taxon>
        <taxon>Actinomycetes</taxon>
        <taxon>Propionibacteriales</taxon>
        <taxon>Nocardioidaceae</taxon>
        <taxon>Nocardioides</taxon>
    </lineage>
</organism>
<evidence type="ECO:0000313" key="4">
    <source>
        <dbReference type="Proteomes" id="UP000580910"/>
    </source>
</evidence>
<comment type="caution">
    <text evidence="3">The sequence shown here is derived from an EMBL/GenBank/DDBJ whole genome shotgun (WGS) entry which is preliminary data.</text>
</comment>
<keyword evidence="2" id="KW-0812">Transmembrane</keyword>
<protein>
    <submittedName>
        <fullName evidence="3">Uncharacterized protein</fullName>
    </submittedName>
</protein>
<feature type="compositionally biased region" description="Basic and acidic residues" evidence="1">
    <location>
        <begin position="1"/>
        <end position="11"/>
    </location>
</feature>
<feature type="compositionally biased region" description="Low complexity" evidence="1">
    <location>
        <begin position="70"/>
        <end position="109"/>
    </location>
</feature>
<evidence type="ECO:0000256" key="2">
    <source>
        <dbReference type="SAM" id="Phobius"/>
    </source>
</evidence>
<feature type="region of interest" description="Disordered" evidence="1">
    <location>
        <begin position="63"/>
        <end position="119"/>
    </location>
</feature>
<reference evidence="3 4" key="1">
    <citation type="submission" date="2020-07" db="EMBL/GenBank/DDBJ databases">
        <title>Sequencing the genomes of 1000 actinobacteria strains.</title>
        <authorList>
            <person name="Klenk H.-P."/>
        </authorList>
    </citation>
    <scope>NUCLEOTIDE SEQUENCE [LARGE SCALE GENOMIC DNA]</scope>
    <source>
        <strain evidence="3 4">DSM 21349</strain>
    </source>
</reference>
<evidence type="ECO:0000313" key="3">
    <source>
        <dbReference type="EMBL" id="MBA8805899.1"/>
    </source>
</evidence>
<accession>A0A7W3J4B1</accession>
<feature type="transmembrane region" description="Helical" evidence="2">
    <location>
        <begin position="41"/>
        <end position="61"/>
    </location>
</feature>
<keyword evidence="4" id="KW-1185">Reference proteome</keyword>
<feature type="region of interest" description="Disordered" evidence="1">
    <location>
        <begin position="1"/>
        <end position="21"/>
    </location>
</feature>
<keyword evidence="2" id="KW-1133">Transmembrane helix</keyword>